<dbReference type="SMART" id="SM00866">
    <property type="entry name" value="UTRA"/>
    <property type="match status" value="1"/>
</dbReference>
<evidence type="ECO:0000313" key="6">
    <source>
        <dbReference type="EMBL" id="GIJ69058.1"/>
    </source>
</evidence>
<organism evidence="6 7">
    <name type="scientific">Virgisporangium ochraceum</name>
    <dbReference type="NCBI Taxonomy" id="65505"/>
    <lineage>
        <taxon>Bacteria</taxon>
        <taxon>Bacillati</taxon>
        <taxon>Actinomycetota</taxon>
        <taxon>Actinomycetes</taxon>
        <taxon>Micromonosporales</taxon>
        <taxon>Micromonosporaceae</taxon>
        <taxon>Virgisporangium</taxon>
    </lineage>
</organism>
<reference evidence="6" key="1">
    <citation type="submission" date="2021-01" db="EMBL/GenBank/DDBJ databases">
        <title>Whole genome shotgun sequence of Virgisporangium ochraceum NBRC 16418.</title>
        <authorList>
            <person name="Komaki H."/>
            <person name="Tamura T."/>
        </authorList>
    </citation>
    <scope>NUCLEOTIDE SEQUENCE</scope>
    <source>
        <strain evidence="6">NBRC 16418</strain>
    </source>
</reference>
<evidence type="ECO:0000256" key="2">
    <source>
        <dbReference type="ARBA" id="ARBA00023125"/>
    </source>
</evidence>
<dbReference type="InterPro" id="IPR011663">
    <property type="entry name" value="UTRA"/>
</dbReference>
<dbReference type="Pfam" id="PF07702">
    <property type="entry name" value="UTRA"/>
    <property type="match status" value="1"/>
</dbReference>
<dbReference type="GO" id="GO:0003700">
    <property type="term" value="F:DNA-binding transcription factor activity"/>
    <property type="evidence" value="ECO:0007669"/>
    <property type="project" value="InterPro"/>
</dbReference>
<evidence type="ECO:0000256" key="4">
    <source>
        <dbReference type="SAM" id="MobiDB-lite"/>
    </source>
</evidence>
<dbReference type="InterPro" id="IPR036388">
    <property type="entry name" value="WH-like_DNA-bd_sf"/>
</dbReference>
<dbReference type="InterPro" id="IPR036390">
    <property type="entry name" value="WH_DNA-bd_sf"/>
</dbReference>
<dbReference type="PROSITE" id="PS50949">
    <property type="entry name" value="HTH_GNTR"/>
    <property type="match status" value="1"/>
</dbReference>
<dbReference type="SUPFAM" id="SSF64288">
    <property type="entry name" value="Chorismate lyase-like"/>
    <property type="match status" value="1"/>
</dbReference>
<dbReference type="Gene3D" id="3.40.1410.10">
    <property type="entry name" value="Chorismate lyase-like"/>
    <property type="match status" value="1"/>
</dbReference>
<proteinExistence type="predicted"/>
<keyword evidence="2" id="KW-0238">DNA-binding</keyword>
<dbReference type="PANTHER" id="PTHR44846">
    <property type="entry name" value="MANNOSYL-D-GLYCERATE TRANSPORT/METABOLISM SYSTEM REPRESSOR MNGR-RELATED"/>
    <property type="match status" value="1"/>
</dbReference>
<dbReference type="GO" id="GO:0045892">
    <property type="term" value="P:negative regulation of DNA-templated transcription"/>
    <property type="evidence" value="ECO:0007669"/>
    <property type="project" value="TreeGrafter"/>
</dbReference>
<dbReference type="InterPro" id="IPR028978">
    <property type="entry name" value="Chorismate_lyase_/UTRA_dom_sf"/>
</dbReference>
<dbReference type="Gene3D" id="1.10.10.10">
    <property type="entry name" value="Winged helix-like DNA-binding domain superfamily/Winged helix DNA-binding domain"/>
    <property type="match status" value="1"/>
</dbReference>
<evidence type="ECO:0000256" key="1">
    <source>
        <dbReference type="ARBA" id="ARBA00023015"/>
    </source>
</evidence>
<evidence type="ECO:0000256" key="3">
    <source>
        <dbReference type="ARBA" id="ARBA00023163"/>
    </source>
</evidence>
<gene>
    <name evidence="6" type="primary">yvoA</name>
    <name evidence="6" type="ORF">Voc01_039750</name>
</gene>
<keyword evidence="3" id="KW-0804">Transcription</keyword>
<evidence type="ECO:0000259" key="5">
    <source>
        <dbReference type="PROSITE" id="PS50949"/>
    </source>
</evidence>
<dbReference type="PANTHER" id="PTHR44846:SF1">
    <property type="entry name" value="MANNOSYL-D-GLYCERATE TRANSPORT_METABOLISM SYSTEM REPRESSOR MNGR-RELATED"/>
    <property type="match status" value="1"/>
</dbReference>
<dbReference type="Pfam" id="PF00392">
    <property type="entry name" value="GntR"/>
    <property type="match status" value="1"/>
</dbReference>
<accession>A0A8J4EC20</accession>
<protein>
    <submittedName>
        <fullName evidence="6">HTH-type transcriptional repressor YvoA</fullName>
    </submittedName>
</protein>
<dbReference type="PRINTS" id="PR00035">
    <property type="entry name" value="HTHGNTR"/>
</dbReference>
<dbReference type="SUPFAM" id="SSF46785">
    <property type="entry name" value="Winged helix' DNA-binding domain"/>
    <property type="match status" value="1"/>
</dbReference>
<evidence type="ECO:0000313" key="7">
    <source>
        <dbReference type="Proteomes" id="UP000635606"/>
    </source>
</evidence>
<dbReference type="AlphaFoldDB" id="A0A8J4EC20"/>
<comment type="caution">
    <text evidence="6">The sequence shown here is derived from an EMBL/GenBank/DDBJ whole genome shotgun (WGS) entry which is preliminary data.</text>
</comment>
<dbReference type="CDD" id="cd07377">
    <property type="entry name" value="WHTH_GntR"/>
    <property type="match status" value="1"/>
</dbReference>
<dbReference type="InterPro" id="IPR050679">
    <property type="entry name" value="Bact_HTH_transcr_reg"/>
</dbReference>
<feature type="domain" description="HTH gntR-type" evidence="5">
    <location>
        <begin position="34"/>
        <end position="101"/>
    </location>
</feature>
<dbReference type="InterPro" id="IPR000524">
    <property type="entry name" value="Tscrpt_reg_HTH_GntR"/>
</dbReference>
<dbReference type="GO" id="GO:0003677">
    <property type="term" value="F:DNA binding"/>
    <property type="evidence" value="ECO:0007669"/>
    <property type="project" value="UniProtKB-KW"/>
</dbReference>
<keyword evidence="7" id="KW-1185">Reference proteome</keyword>
<sequence length="273" mass="29905">MGPWSDPRGRAPSSQPHVVGKEQALTTIDARSPVPKYFQLREILLDLIENELTVDAPVPSERELAARYGLSRMTARQAVEHLVSEGRLYRVQGKGTFVARPKIDMPLRLTSFTEDMRARGLTPGSRDLGRHEIEATAALARELSVEIGSPVYVIERLRTADGVPMALERSHIPAHLAPDLLTESLVERSLYDLLASYGLVLDRGEQVIEAGIADTNDAGLLGLAPGSAVLLLQRHCWAGQVAVEYAVSTYRADRYQLRASLDIASAVPHGDVR</sequence>
<keyword evidence="1" id="KW-0805">Transcription regulation</keyword>
<name>A0A8J4EC20_9ACTN</name>
<dbReference type="SMART" id="SM00345">
    <property type="entry name" value="HTH_GNTR"/>
    <property type="match status" value="1"/>
</dbReference>
<feature type="region of interest" description="Disordered" evidence="4">
    <location>
        <begin position="1"/>
        <end position="22"/>
    </location>
</feature>
<dbReference type="Proteomes" id="UP000635606">
    <property type="component" value="Unassembled WGS sequence"/>
</dbReference>
<dbReference type="EMBL" id="BOPH01000053">
    <property type="protein sequence ID" value="GIJ69058.1"/>
    <property type="molecule type" value="Genomic_DNA"/>
</dbReference>
<dbReference type="RefSeq" id="WP_239160331.1">
    <property type="nucleotide sequence ID" value="NZ_BOPH01000053.1"/>
</dbReference>